<dbReference type="Pfam" id="PF24877">
    <property type="entry name" value="ILV_EDD_C"/>
    <property type="match status" value="2"/>
</dbReference>
<gene>
    <name evidence="5" type="ORF">PSTT_10978</name>
</gene>
<comment type="caution">
    <text evidence="5">The sequence shown here is derived from an EMBL/GenBank/DDBJ whole genome shotgun (WGS) entry which is preliminary data.</text>
</comment>
<accession>A0A2S4V240</accession>
<dbReference type="GO" id="GO:0005739">
    <property type="term" value="C:mitochondrion"/>
    <property type="evidence" value="ECO:0007669"/>
    <property type="project" value="TreeGrafter"/>
</dbReference>
<dbReference type="PROSITE" id="PS00886">
    <property type="entry name" value="ILVD_EDD_1"/>
    <property type="match status" value="1"/>
</dbReference>
<dbReference type="Proteomes" id="UP000239156">
    <property type="component" value="Unassembled WGS sequence"/>
</dbReference>
<sequence>RLLHTLNPRMASIGLNKYSRTITQPKDQGASQAMLYATEGVDSEADLQKAMVGVASVWYEGNPCNGHLLGLGQRIKRSLVGADLIGYQFGTVGVSDGISMGTAGMSYSLPSRDLIADSVESAAGGHWLDGMVVVPGCDKNMPGTLMALGRLNRPGLMVYGGTIKPGHCASVGQLDIVSAFQSYGQYVADGQTPEAEARRLDTIRNACPGAGACGGMYTANTMASAAEALGMTLPGSSSFPAEYPEKLAECDAVGAAMRNLLEKDIKPRDIMTRIAFENAMVVLTMVLGGSTNAVLHIIAIAHSVGIKLTLDDFQAVSDRTPFLADLKPSGKYVMEDVYKIGGIPAVLKYLLEQKMIDGTQLTVTGKTMEENLAKVKGLVAGQDVIRPISSPIKPTGHIRILKGNLAPGGAVAKITGKEGLHFQGKARVFETEAGMIMGAGLGNDVACLTDGRFSGGTHGFCIGHVVPEAVKGGPIGLLKDGDVITIDAEANTLEVALTEEELRTRRIGWKAPPVRVTSGTLYKYQRLVSDASHGAVTDLLDIEDLSLCGKHNNCN</sequence>
<comment type="similarity">
    <text evidence="1">Belongs to the IlvD/Edd family.</text>
</comment>
<feature type="non-terminal residue" evidence="5">
    <location>
        <position position="1"/>
    </location>
</feature>
<dbReference type="SUPFAM" id="SSF143975">
    <property type="entry name" value="IlvD/EDD N-terminal domain-like"/>
    <property type="match status" value="1"/>
</dbReference>
<feature type="domain" description="Dihydroxy-acid/6-phosphogluconate dehydratase C-terminal" evidence="4">
    <location>
        <begin position="435"/>
        <end position="535"/>
    </location>
</feature>
<proteinExistence type="inferred from homology"/>
<dbReference type="AlphaFoldDB" id="A0A2S4V240"/>
<dbReference type="Gene3D" id="3.50.30.80">
    <property type="entry name" value="IlvD/EDD C-terminal domain-like"/>
    <property type="match status" value="2"/>
</dbReference>
<dbReference type="EMBL" id="PKSL01000123">
    <property type="protein sequence ID" value="POW03596.1"/>
    <property type="molecule type" value="Genomic_DNA"/>
</dbReference>
<dbReference type="InterPro" id="IPR042096">
    <property type="entry name" value="Dihydro-acid_dehy_C"/>
</dbReference>
<evidence type="ECO:0000259" key="3">
    <source>
        <dbReference type="Pfam" id="PF00920"/>
    </source>
</evidence>
<evidence type="ECO:0000313" key="6">
    <source>
        <dbReference type="Proteomes" id="UP000239156"/>
    </source>
</evidence>
<keyword evidence="6" id="KW-1185">Reference proteome</keyword>
<dbReference type="InterPro" id="IPR037237">
    <property type="entry name" value="IlvD/EDD_N"/>
</dbReference>
<evidence type="ECO:0000256" key="2">
    <source>
        <dbReference type="ARBA" id="ARBA00023239"/>
    </source>
</evidence>
<name>A0A2S4V240_9BASI</name>
<evidence type="ECO:0000256" key="1">
    <source>
        <dbReference type="ARBA" id="ARBA00006486"/>
    </source>
</evidence>
<dbReference type="GO" id="GO:0004160">
    <property type="term" value="F:dihydroxy-acid dehydratase activity"/>
    <property type="evidence" value="ECO:0007669"/>
    <property type="project" value="TreeGrafter"/>
</dbReference>
<dbReference type="PANTHER" id="PTHR21000">
    <property type="entry name" value="DIHYDROXY-ACID DEHYDRATASE DAD"/>
    <property type="match status" value="1"/>
</dbReference>
<evidence type="ECO:0000259" key="4">
    <source>
        <dbReference type="Pfam" id="PF24877"/>
    </source>
</evidence>
<evidence type="ECO:0008006" key="7">
    <source>
        <dbReference type="Google" id="ProtNLM"/>
    </source>
</evidence>
<dbReference type="InterPro" id="IPR000581">
    <property type="entry name" value="ILV_EDD_N"/>
</dbReference>
<protein>
    <recommendedName>
        <fullName evidence="7">Dihydroxy-acid dehydratase</fullName>
    </recommendedName>
</protein>
<dbReference type="InterPro" id="IPR050165">
    <property type="entry name" value="DHAD_IlvD/Edd"/>
</dbReference>
<dbReference type="InterPro" id="IPR020558">
    <property type="entry name" value="DiOHA_6PGluconate_deHydtase_CS"/>
</dbReference>
<keyword evidence="2" id="KW-0456">Lyase</keyword>
<feature type="domain" description="Dihydroxy-acid/6-phosphogluconate dehydratase N-terminal" evidence="3">
    <location>
        <begin position="49"/>
        <end position="371"/>
    </location>
</feature>
<dbReference type="InterPro" id="IPR056740">
    <property type="entry name" value="ILV_EDD_C"/>
</dbReference>
<reference evidence="5" key="1">
    <citation type="submission" date="2017-12" db="EMBL/GenBank/DDBJ databases">
        <title>Gene loss provides genomic basis for host adaptation in cereal stripe rust fungi.</title>
        <authorList>
            <person name="Xia C."/>
        </authorList>
    </citation>
    <scope>NUCLEOTIDE SEQUENCE [LARGE SCALE GENOMIC DNA]</scope>
    <source>
        <strain evidence="5">93-210</strain>
    </source>
</reference>
<dbReference type="VEuPathDB" id="FungiDB:PSHT_10029"/>
<dbReference type="VEuPathDB" id="FungiDB:PSTT_10978"/>
<evidence type="ECO:0000313" key="5">
    <source>
        <dbReference type="EMBL" id="POW03596.1"/>
    </source>
</evidence>
<dbReference type="PANTHER" id="PTHR21000:SF5">
    <property type="entry name" value="DIHYDROXY-ACID DEHYDRATASE, MITOCHONDRIAL"/>
    <property type="match status" value="1"/>
</dbReference>
<dbReference type="GO" id="GO:0009082">
    <property type="term" value="P:branched-chain amino acid biosynthetic process"/>
    <property type="evidence" value="ECO:0007669"/>
    <property type="project" value="TreeGrafter"/>
</dbReference>
<feature type="domain" description="Dihydroxy-acid/6-phosphogluconate dehydratase C-terminal" evidence="4">
    <location>
        <begin position="383"/>
        <end position="434"/>
    </location>
</feature>
<dbReference type="SUPFAM" id="SSF52016">
    <property type="entry name" value="LeuD/IlvD-like"/>
    <property type="match status" value="1"/>
</dbReference>
<dbReference type="Pfam" id="PF00920">
    <property type="entry name" value="ILVD_EDD_N"/>
    <property type="match status" value="1"/>
</dbReference>
<organism evidence="5 6">
    <name type="scientific">Puccinia striiformis</name>
    <dbReference type="NCBI Taxonomy" id="27350"/>
    <lineage>
        <taxon>Eukaryota</taxon>
        <taxon>Fungi</taxon>
        <taxon>Dikarya</taxon>
        <taxon>Basidiomycota</taxon>
        <taxon>Pucciniomycotina</taxon>
        <taxon>Pucciniomycetes</taxon>
        <taxon>Pucciniales</taxon>
        <taxon>Pucciniaceae</taxon>
        <taxon>Puccinia</taxon>
    </lineage>
</organism>